<sequence>MNILNLPLNILIGNGISFFASIALILSCVVNDKREAYKYQVIEALILTVSSAFFLSWTGILTMLIAAARNYLVMNERLSSRLAIIFIIITLIICPLINTMGLIGLLPMIGIIQLTICNYYLKTIKWIKVAFIVNVLIYAVYFIGIYDLVSCATQVITAIIGFISLVKLIKDEKEGNIDSQPNN</sequence>
<dbReference type="InterPro" id="IPR019629">
    <property type="entry name" value="Uncharacterised_HI1736/YgjV"/>
</dbReference>
<evidence type="ECO:0008006" key="4">
    <source>
        <dbReference type="Google" id="ProtNLM"/>
    </source>
</evidence>
<evidence type="ECO:0000313" key="2">
    <source>
        <dbReference type="EMBL" id="ADC47180.1"/>
    </source>
</evidence>
<feature type="transmembrane region" description="Helical" evidence="1">
    <location>
        <begin position="152"/>
        <end position="169"/>
    </location>
</feature>
<feature type="transmembrane region" description="Helical" evidence="1">
    <location>
        <begin position="6"/>
        <end position="30"/>
    </location>
</feature>
<dbReference type="OrthoDB" id="78146at2157"/>
<dbReference type="EMBL" id="CP001719">
    <property type="protein sequence ID" value="ADC47180.1"/>
    <property type="molecule type" value="Genomic_DNA"/>
</dbReference>
<proteinExistence type="predicted"/>
<dbReference type="Proteomes" id="UP000008680">
    <property type="component" value="Chromosome"/>
</dbReference>
<dbReference type="HOGENOM" id="CLU_1472119_0_0_2"/>
<dbReference type="RefSeq" id="WP_012956129.1">
    <property type="nucleotide sequence ID" value="NC_013790.1"/>
</dbReference>
<organism evidence="2 3">
    <name type="scientific">Methanobrevibacter ruminantium (strain ATCC 35063 / DSM 1093 / JCM 13430 / OCM 146 / M1)</name>
    <name type="common">Methanobacterium ruminantium</name>
    <dbReference type="NCBI Taxonomy" id="634498"/>
    <lineage>
        <taxon>Archaea</taxon>
        <taxon>Methanobacteriati</taxon>
        <taxon>Methanobacteriota</taxon>
        <taxon>Methanomada group</taxon>
        <taxon>Methanobacteria</taxon>
        <taxon>Methanobacteriales</taxon>
        <taxon>Methanobacteriaceae</taxon>
        <taxon>Methanobrevibacter</taxon>
    </lineage>
</organism>
<reference evidence="2 3" key="1">
    <citation type="journal article" date="2010" name="PLoS ONE">
        <title>The genome sequence of the rumen methanogen Methanobrevibacter ruminantium reveals new possibilities for controlling ruminant methane emissions.</title>
        <authorList>
            <person name="Leahy S.C."/>
            <person name="Kelly W.J."/>
            <person name="Altermann E."/>
            <person name="Ronimus R.S."/>
            <person name="Yeoman C.J."/>
            <person name="Pacheco D.M."/>
            <person name="Li D."/>
            <person name="Kong Z."/>
            <person name="McTavish S."/>
            <person name="Sang C."/>
            <person name="Lambie S.C."/>
            <person name="Janssen P.H."/>
            <person name="Dey D."/>
            <person name="Attwood G.T."/>
        </authorList>
    </citation>
    <scope>NUCLEOTIDE SEQUENCE [LARGE SCALE GENOMIC DNA]</scope>
    <source>
        <strain evidence="3">ATCC 35063 / DSM 1093 / JCM 13430 / OCM 146 / M1</strain>
    </source>
</reference>
<dbReference type="KEGG" id="mru:mru_1330"/>
<name>D3E3R9_METRM</name>
<gene>
    <name evidence="2" type="ordered locus">mru_1330</name>
</gene>
<protein>
    <recommendedName>
        <fullName evidence="4">Inner membrane protein</fullName>
    </recommendedName>
</protein>
<dbReference type="GeneID" id="8770981"/>
<dbReference type="PATRIC" id="fig|634498.28.peg.1334"/>
<feature type="transmembrane region" description="Helical" evidence="1">
    <location>
        <begin position="126"/>
        <end position="146"/>
    </location>
</feature>
<keyword evidence="1" id="KW-0812">Transmembrane</keyword>
<keyword evidence="3" id="KW-1185">Reference proteome</keyword>
<evidence type="ECO:0000313" key="3">
    <source>
        <dbReference type="Proteomes" id="UP000008680"/>
    </source>
</evidence>
<dbReference type="Pfam" id="PF10688">
    <property type="entry name" value="Imp-YgjV"/>
    <property type="match status" value="1"/>
</dbReference>
<keyword evidence="1" id="KW-0472">Membrane</keyword>
<evidence type="ECO:0000256" key="1">
    <source>
        <dbReference type="SAM" id="Phobius"/>
    </source>
</evidence>
<accession>D3E3R9</accession>
<dbReference type="AlphaFoldDB" id="D3E3R9"/>
<feature type="transmembrane region" description="Helical" evidence="1">
    <location>
        <begin position="82"/>
        <end position="106"/>
    </location>
</feature>
<feature type="transmembrane region" description="Helical" evidence="1">
    <location>
        <begin position="42"/>
        <end position="67"/>
    </location>
</feature>
<keyword evidence="1" id="KW-1133">Transmembrane helix</keyword>